<dbReference type="InterPro" id="IPR016035">
    <property type="entry name" value="Acyl_Trfase/lysoPLipase"/>
</dbReference>
<feature type="short sequence motif" description="GXSXG" evidence="4">
    <location>
        <begin position="41"/>
        <end position="45"/>
    </location>
</feature>
<dbReference type="GO" id="GO:0016042">
    <property type="term" value="P:lipid catabolic process"/>
    <property type="evidence" value="ECO:0007669"/>
    <property type="project" value="UniProtKB-UniRule"/>
</dbReference>
<dbReference type="Proteomes" id="UP000681075">
    <property type="component" value="Unassembled WGS sequence"/>
</dbReference>
<dbReference type="EMBL" id="BOPV01000001">
    <property type="protein sequence ID" value="GIL40200.1"/>
    <property type="molecule type" value="Genomic_DNA"/>
</dbReference>
<dbReference type="SUPFAM" id="SSF52151">
    <property type="entry name" value="FabD/lysophospholipase-like"/>
    <property type="match status" value="1"/>
</dbReference>
<feature type="active site" description="Proton acceptor" evidence="4">
    <location>
        <position position="196"/>
    </location>
</feature>
<dbReference type="PANTHER" id="PTHR14226">
    <property type="entry name" value="NEUROPATHY TARGET ESTERASE/SWISS CHEESE D.MELANOGASTER"/>
    <property type="match status" value="1"/>
</dbReference>
<feature type="domain" description="PNPLA" evidence="5">
    <location>
        <begin position="9"/>
        <end position="209"/>
    </location>
</feature>
<dbReference type="PROSITE" id="PS51635">
    <property type="entry name" value="PNPLA"/>
    <property type="match status" value="1"/>
</dbReference>
<evidence type="ECO:0000256" key="1">
    <source>
        <dbReference type="ARBA" id="ARBA00022801"/>
    </source>
</evidence>
<dbReference type="PANTHER" id="PTHR14226:SF78">
    <property type="entry name" value="SLR0060 PROTEIN"/>
    <property type="match status" value="1"/>
</dbReference>
<dbReference type="Pfam" id="PF01734">
    <property type="entry name" value="Patatin"/>
    <property type="match status" value="1"/>
</dbReference>
<accession>A0A8S8XGF0</accession>
<evidence type="ECO:0000256" key="2">
    <source>
        <dbReference type="ARBA" id="ARBA00022963"/>
    </source>
</evidence>
<reference evidence="6" key="1">
    <citation type="submission" date="2021-02" db="EMBL/GenBank/DDBJ databases">
        <title>Genome sequence of Rhodospirillales sp. strain TMPK1 isolated from soil.</title>
        <authorList>
            <person name="Nakai R."/>
            <person name="Kusada H."/>
            <person name="Tamaki H."/>
        </authorList>
    </citation>
    <scope>NUCLEOTIDE SEQUENCE</scope>
    <source>
        <strain evidence="6">TMPK1</strain>
    </source>
</reference>
<dbReference type="InterPro" id="IPR050301">
    <property type="entry name" value="NTE"/>
</dbReference>
<feature type="short sequence motif" description="DGA/G" evidence="4">
    <location>
        <begin position="196"/>
        <end position="198"/>
    </location>
</feature>
<keyword evidence="3 4" id="KW-0443">Lipid metabolism</keyword>
<feature type="short sequence motif" description="GXGXXG" evidence="4">
    <location>
        <begin position="13"/>
        <end position="18"/>
    </location>
</feature>
<evidence type="ECO:0000313" key="6">
    <source>
        <dbReference type="EMBL" id="GIL40200.1"/>
    </source>
</evidence>
<name>A0A8S8XGF0_9PROT</name>
<evidence type="ECO:0000256" key="4">
    <source>
        <dbReference type="PROSITE-ProRule" id="PRU01161"/>
    </source>
</evidence>
<sequence length="345" mass="37547">MSDAKPVTLALQGGGSHGAFTWGVLDALLEDGRFHFEGVSGSSAGAINGALLLDGLAEGGADAARAKLRSFWQRVAHAGVFGPLNPPWLEQLAGQNGYDVANVGYQAFDVLFRLWSPYQLNPFNYNPLKNMLLELIDFDRLRALPDSRLFVGATEVRAGKLRIFETKELSVDVLLASTCLPFLFQAVEIDGTAYWDGGYLGNPPLTPLVERCAAQDLLLVPINPMQRDELPTTGMTIVDRINEISFNAAYLAELQSIDTINRLIRAGQIDPKRSGLKEIRLHKIGDEAHMSRYSASTKLDADAAMIDALFGFGRDAAQVFLQSCGGKIGRDATFETVPKSGFTPR</sequence>
<dbReference type="Gene3D" id="3.40.1090.10">
    <property type="entry name" value="Cytosolic phospholipase A2 catalytic domain"/>
    <property type="match status" value="2"/>
</dbReference>
<dbReference type="GO" id="GO:0016787">
    <property type="term" value="F:hydrolase activity"/>
    <property type="evidence" value="ECO:0007669"/>
    <property type="project" value="UniProtKB-UniRule"/>
</dbReference>
<organism evidence="6 7">
    <name type="scientific">Roseiterribacter gracilis</name>
    <dbReference type="NCBI Taxonomy" id="2812848"/>
    <lineage>
        <taxon>Bacteria</taxon>
        <taxon>Pseudomonadati</taxon>
        <taxon>Pseudomonadota</taxon>
        <taxon>Alphaproteobacteria</taxon>
        <taxon>Rhodospirillales</taxon>
        <taxon>Roseiterribacteraceae</taxon>
        <taxon>Roseiterribacter</taxon>
    </lineage>
</organism>
<dbReference type="RefSeq" id="WP_420243309.1">
    <property type="nucleotide sequence ID" value="NZ_BOPV01000001.1"/>
</dbReference>
<protein>
    <submittedName>
        <fullName evidence="6">Alpha/beta hydrolase</fullName>
    </submittedName>
</protein>
<evidence type="ECO:0000256" key="3">
    <source>
        <dbReference type="ARBA" id="ARBA00023098"/>
    </source>
</evidence>
<dbReference type="AlphaFoldDB" id="A0A8S8XGF0"/>
<evidence type="ECO:0000313" key="7">
    <source>
        <dbReference type="Proteomes" id="UP000681075"/>
    </source>
</evidence>
<keyword evidence="1 4" id="KW-0378">Hydrolase</keyword>
<gene>
    <name evidence="6" type="ORF">TMPK1_24370</name>
</gene>
<keyword evidence="2 4" id="KW-0442">Lipid degradation</keyword>
<feature type="active site" description="Nucleophile" evidence="4">
    <location>
        <position position="43"/>
    </location>
</feature>
<keyword evidence="7" id="KW-1185">Reference proteome</keyword>
<dbReference type="InterPro" id="IPR002641">
    <property type="entry name" value="PNPLA_dom"/>
</dbReference>
<proteinExistence type="predicted"/>
<evidence type="ECO:0000259" key="5">
    <source>
        <dbReference type="PROSITE" id="PS51635"/>
    </source>
</evidence>
<comment type="caution">
    <text evidence="6">The sequence shown here is derived from an EMBL/GenBank/DDBJ whole genome shotgun (WGS) entry which is preliminary data.</text>
</comment>